<gene>
    <name evidence="1" type="ORF">SPRG_09139</name>
</gene>
<dbReference type="VEuPathDB" id="FungiDB:SPRG_09139"/>
<proteinExistence type="predicted"/>
<dbReference type="GeneID" id="24131332"/>
<accession>A0A067C3G4</accession>
<evidence type="ECO:0000313" key="1">
    <source>
        <dbReference type="EMBL" id="KDO25309.1"/>
    </source>
</evidence>
<dbReference type="RefSeq" id="XP_012203967.1">
    <property type="nucleotide sequence ID" value="XM_012348577.1"/>
</dbReference>
<dbReference type="KEGG" id="spar:SPRG_09139"/>
<protein>
    <submittedName>
        <fullName evidence="1">Uncharacterized protein</fullName>
    </submittedName>
</protein>
<reference evidence="1 2" key="1">
    <citation type="journal article" date="2013" name="PLoS Genet.">
        <title>Distinctive expansion of potential virulence genes in the genome of the oomycete fish pathogen Saprolegnia parasitica.</title>
        <authorList>
            <person name="Jiang R.H."/>
            <person name="de Bruijn I."/>
            <person name="Haas B.J."/>
            <person name="Belmonte R."/>
            <person name="Lobach L."/>
            <person name="Christie J."/>
            <person name="van den Ackerveken G."/>
            <person name="Bottin A."/>
            <person name="Bulone V."/>
            <person name="Diaz-Moreno S.M."/>
            <person name="Dumas B."/>
            <person name="Fan L."/>
            <person name="Gaulin E."/>
            <person name="Govers F."/>
            <person name="Grenville-Briggs L.J."/>
            <person name="Horner N.R."/>
            <person name="Levin J.Z."/>
            <person name="Mammella M."/>
            <person name="Meijer H.J."/>
            <person name="Morris P."/>
            <person name="Nusbaum C."/>
            <person name="Oome S."/>
            <person name="Phillips A.J."/>
            <person name="van Rooyen D."/>
            <person name="Rzeszutek E."/>
            <person name="Saraiva M."/>
            <person name="Secombes C.J."/>
            <person name="Seidl M.F."/>
            <person name="Snel B."/>
            <person name="Stassen J.H."/>
            <person name="Sykes S."/>
            <person name="Tripathy S."/>
            <person name="van den Berg H."/>
            <person name="Vega-Arreguin J.C."/>
            <person name="Wawra S."/>
            <person name="Young S.K."/>
            <person name="Zeng Q."/>
            <person name="Dieguez-Uribeondo J."/>
            <person name="Russ C."/>
            <person name="Tyler B.M."/>
            <person name="van West P."/>
        </authorList>
    </citation>
    <scope>NUCLEOTIDE SEQUENCE [LARGE SCALE GENOMIC DNA]</scope>
    <source>
        <strain evidence="1 2">CBS 223.65</strain>
    </source>
</reference>
<dbReference type="AlphaFoldDB" id="A0A067C3G4"/>
<dbReference type="OrthoDB" id="79388at2759"/>
<keyword evidence="2" id="KW-1185">Reference proteome</keyword>
<dbReference type="EMBL" id="KK583233">
    <property type="protein sequence ID" value="KDO25309.1"/>
    <property type="molecule type" value="Genomic_DNA"/>
</dbReference>
<evidence type="ECO:0000313" key="2">
    <source>
        <dbReference type="Proteomes" id="UP000030745"/>
    </source>
</evidence>
<name>A0A067C3G4_SAPPC</name>
<organism evidence="1 2">
    <name type="scientific">Saprolegnia parasitica (strain CBS 223.65)</name>
    <dbReference type="NCBI Taxonomy" id="695850"/>
    <lineage>
        <taxon>Eukaryota</taxon>
        <taxon>Sar</taxon>
        <taxon>Stramenopiles</taxon>
        <taxon>Oomycota</taxon>
        <taxon>Saprolegniomycetes</taxon>
        <taxon>Saprolegniales</taxon>
        <taxon>Saprolegniaceae</taxon>
        <taxon>Saprolegnia</taxon>
    </lineage>
</organism>
<dbReference type="Proteomes" id="UP000030745">
    <property type="component" value="Unassembled WGS sequence"/>
</dbReference>
<sequence length="143" mass="16165">MAEYGRSKSTASKTVTLSKPSSMNLYAKVCVNDRQHSFVAITPDNDAQVIASMWTSLQSRANGDTTFQLYVYVEKRESKTQQIRRATDPRIRKVAARGVAVEYMPLRVRIGGQQLVLDVNVEDFRRIANVDLDHRSPLTEDAF</sequence>